<sequence length="103" mass="11050">MVLTFQPLALPIGRGMYSAKPVIFQQPASREKRANVAPDQPSPDLAPVGIGLALGRGIPRWDLQTTRRTRAGGDTSGNLAARGDGNRADDVIAAHERHLVEEI</sequence>
<keyword evidence="3" id="KW-1185">Reference proteome</keyword>
<dbReference type="Proteomes" id="UP000321085">
    <property type="component" value="Unassembled WGS sequence"/>
</dbReference>
<dbReference type="AlphaFoldDB" id="A0A512C0B2"/>
<proteinExistence type="predicted"/>
<feature type="region of interest" description="Disordered" evidence="1">
    <location>
        <begin position="67"/>
        <end position="86"/>
    </location>
</feature>
<name>A0A512C0B2_9HYPH</name>
<protein>
    <submittedName>
        <fullName evidence="2">Uncharacterized protein</fullName>
    </submittedName>
</protein>
<dbReference type="EMBL" id="BJYU01000116">
    <property type="protein sequence ID" value="GEO17646.1"/>
    <property type="molecule type" value="Genomic_DNA"/>
</dbReference>
<reference evidence="2 3" key="1">
    <citation type="submission" date="2019-07" db="EMBL/GenBank/DDBJ databases">
        <title>Whole genome shotgun sequence of Microvirga aerophila NBRC 106136.</title>
        <authorList>
            <person name="Hosoyama A."/>
            <person name="Uohara A."/>
            <person name="Ohji S."/>
            <person name="Ichikawa N."/>
        </authorList>
    </citation>
    <scope>NUCLEOTIDE SEQUENCE [LARGE SCALE GENOMIC DNA]</scope>
    <source>
        <strain evidence="2 3">NBRC 106136</strain>
    </source>
</reference>
<comment type="caution">
    <text evidence="2">The sequence shown here is derived from an EMBL/GenBank/DDBJ whole genome shotgun (WGS) entry which is preliminary data.</text>
</comment>
<organism evidence="2 3">
    <name type="scientific">Microvirga aerophila</name>
    <dbReference type="NCBI Taxonomy" id="670291"/>
    <lineage>
        <taxon>Bacteria</taxon>
        <taxon>Pseudomonadati</taxon>
        <taxon>Pseudomonadota</taxon>
        <taxon>Alphaproteobacteria</taxon>
        <taxon>Hyphomicrobiales</taxon>
        <taxon>Methylobacteriaceae</taxon>
        <taxon>Microvirga</taxon>
    </lineage>
</organism>
<evidence type="ECO:0000313" key="3">
    <source>
        <dbReference type="Proteomes" id="UP000321085"/>
    </source>
</evidence>
<evidence type="ECO:0000313" key="2">
    <source>
        <dbReference type="EMBL" id="GEO17646.1"/>
    </source>
</evidence>
<accession>A0A512C0B2</accession>
<evidence type="ECO:0000256" key="1">
    <source>
        <dbReference type="SAM" id="MobiDB-lite"/>
    </source>
</evidence>
<gene>
    <name evidence="2" type="ORF">MAE02_53420</name>
</gene>